<dbReference type="SUPFAM" id="SSF47413">
    <property type="entry name" value="lambda repressor-like DNA-binding domains"/>
    <property type="match status" value="1"/>
</dbReference>
<dbReference type="Pfam" id="PF13377">
    <property type="entry name" value="Peripla_BP_3"/>
    <property type="match status" value="1"/>
</dbReference>
<evidence type="ECO:0000256" key="3">
    <source>
        <dbReference type="ARBA" id="ARBA00023163"/>
    </source>
</evidence>
<dbReference type="GO" id="GO:0003700">
    <property type="term" value="F:DNA-binding transcription factor activity"/>
    <property type="evidence" value="ECO:0007669"/>
    <property type="project" value="TreeGrafter"/>
</dbReference>
<dbReference type="CDD" id="cd06267">
    <property type="entry name" value="PBP1_LacI_sugar_binding-like"/>
    <property type="match status" value="1"/>
</dbReference>
<comment type="caution">
    <text evidence="5">The sequence shown here is derived from an EMBL/GenBank/DDBJ whole genome shotgun (WGS) entry which is preliminary data.</text>
</comment>
<dbReference type="Proteomes" id="UP000078534">
    <property type="component" value="Unassembled WGS sequence"/>
</dbReference>
<proteinExistence type="predicted"/>
<dbReference type="STRING" id="152268.A6K24_08645"/>
<keyword evidence="3" id="KW-0804">Transcription</keyword>
<protein>
    <recommendedName>
        <fullName evidence="4">HTH lacI-type domain-containing protein</fullName>
    </recommendedName>
</protein>
<dbReference type="GO" id="GO:0000976">
    <property type="term" value="F:transcription cis-regulatory region binding"/>
    <property type="evidence" value="ECO:0007669"/>
    <property type="project" value="TreeGrafter"/>
</dbReference>
<evidence type="ECO:0000313" key="6">
    <source>
        <dbReference type="Proteomes" id="UP000078534"/>
    </source>
</evidence>
<keyword evidence="2" id="KW-0238">DNA-binding</keyword>
<organism evidence="5 6">
    <name type="scientific">Metabacillus litoralis</name>
    <dbReference type="NCBI Taxonomy" id="152268"/>
    <lineage>
        <taxon>Bacteria</taxon>
        <taxon>Bacillati</taxon>
        <taxon>Bacillota</taxon>
        <taxon>Bacilli</taxon>
        <taxon>Bacillales</taxon>
        <taxon>Bacillaceae</taxon>
        <taxon>Metabacillus</taxon>
    </lineage>
</organism>
<dbReference type="PROSITE" id="PS50932">
    <property type="entry name" value="HTH_LACI_2"/>
    <property type="match status" value="1"/>
</dbReference>
<dbReference type="SMART" id="SM00354">
    <property type="entry name" value="HTH_LACI"/>
    <property type="match status" value="1"/>
</dbReference>
<dbReference type="PANTHER" id="PTHR30146">
    <property type="entry name" value="LACI-RELATED TRANSCRIPTIONAL REPRESSOR"/>
    <property type="match status" value="1"/>
</dbReference>
<dbReference type="PANTHER" id="PTHR30146:SF147">
    <property type="entry name" value="HTH-TYPE TRANSCRIPTIONAL REGULATOR DEGA"/>
    <property type="match status" value="1"/>
</dbReference>
<dbReference type="InterPro" id="IPR046335">
    <property type="entry name" value="LacI/GalR-like_sensor"/>
</dbReference>
<dbReference type="InterPro" id="IPR010982">
    <property type="entry name" value="Lambda_DNA-bd_dom_sf"/>
</dbReference>
<dbReference type="PROSITE" id="PS00356">
    <property type="entry name" value="HTH_LACI_1"/>
    <property type="match status" value="1"/>
</dbReference>
<keyword evidence="1" id="KW-0805">Transcription regulation</keyword>
<dbReference type="RefSeq" id="WP_066337383.1">
    <property type="nucleotide sequence ID" value="NZ_LWSG01000042.1"/>
</dbReference>
<evidence type="ECO:0000313" key="5">
    <source>
        <dbReference type="EMBL" id="OAS83186.1"/>
    </source>
</evidence>
<dbReference type="Gene3D" id="1.10.260.40">
    <property type="entry name" value="lambda repressor-like DNA-binding domains"/>
    <property type="match status" value="1"/>
</dbReference>
<dbReference type="CDD" id="cd01392">
    <property type="entry name" value="HTH_LacI"/>
    <property type="match status" value="1"/>
</dbReference>
<dbReference type="EMBL" id="LWSG01000042">
    <property type="protein sequence ID" value="OAS83186.1"/>
    <property type="molecule type" value="Genomic_DNA"/>
</dbReference>
<dbReference type="SUPFAM" id="SSF53822">
    <property type="entry name" value="Periplasmic binding protein-like I"/>
    <property type="match status" value="1"/>
</dbReference>
<reference evidence="6" key="1">
    <citation type="submission" date="2016-04" db="EMBL/GenBank/DDBJ databases">
        <authorList>
            <person name="Lyu Z."/>
            <person name="Lyu W."/>
        </authorList>
    </citation>
    <scope>NUCLEOTIDE SEQUENCE [LARGE SCALE GENOMIC DNA]</scope>
    <source>
        <strain evidence="6">C44</strain>
    </source>
</reference>
<evidence type="ECO:0000256" key="1">
    <source>
        <dbReference type="ARBA" id="ARBA00023015"/>
    </source>
</evidence>
<dbReference type="InterPro" id="IPR028082">
    <property type="entry name" value="Peripla_BP_I"/>
</dbReference>
<evidence type="ECO:0000256" key="2">
    <source>
        <dbReference type="ARBA" id="ARBA00023125"/>
    </source>
</evidence>
<dbReference type="OrthoDB" id="9796186at2"/>
<evidence type="ECO:0000259" key="4">
    <source>
        <dbReference type="PROSITE" id="PS50932"/>
    </source>
</evidence>
<keyword evidence="6" id="KW-1185">Reference proteome</keyword>
<sequence length="337" mass="37738">MKPTIYDIAREAGVSATTVSKVINNKGRISEKTKAKIMKIMEDLHYQPNVLASAMKGKNTFTIGIIIPDMNNPVYSEYLKLIEAYGRELGFSILICNTNNDPEKEEEQVTLFRQRQVDGFIIASKFKNDEVLKELINENFPLVLFALERPELSIDCVTIDDFLGGYKVTEYLLSLGHRQIAVMTEDAVSSLERVKGYKQALSNADIVYSEKLIYQSETTIERAVEQAGKLLDNQDRPTAIFGCNDVLAVGTIMAAKQRGIKIPNELSVIGFDNTFMCKIVEPQLSSVAAPLGEMGRKAMDLLISKIDKTNKLKQRIKMLPDLVIRETTARVYGKEGQ</sequence>
<dbReference type="PRINTS" id="PR00036">
    <property type="entry name" value="HTHLACI"/>
</dbReference>
<dbReference type="Pfam" id="PF00356">
    <property type="entry name" value="LacI"/>
    <property type="match status" value="1"/>
</dbReference>
<gene>
    <name evidence="5" type="ORF">A6K24_08645</name>
</gene>
<dbReference type="AlphaFoldDB" id="A0A179SN79"/>
<dbReference type="Gene3D" id="3.40.50.2300">
    <property type="match status" value="2"/>
</dbReference>
<accession>A0A179SN79</accession>
<name>A0A179SN79_9BACI</name>
<dbReference type="InterPro" id="IPR000843">
    <property type="entry name" value="HTH_LacI"/>
</dbReference>
<feature type="domain" description="HTH lacI-type" evidence="4">
    <location>
        <begin position="3"/>
        <end position="57"/>
    </location>
</feature>